<proteinExistence type="predicted"/>
<accession>A0A1F7YKM0</accession>
<organism evidence="2 3">
    <name type="scientific">Candidatus Woesebacteria bacterium RIFCSPHIGHO2_01_FULL_40_22</name>
    <dbReference type="NCBI Taxonomy" id="1802499"/>
    <lineage>
        <taxon>Bacteria</taxon>
        <taxon>Candidatus Woeseibacteriota</taxon>
    </lineage>
</organism>
<name>A0A1F7YKM0_9BACT</name>
<evidence type="ECO:0000313" key="3">
    <source>
        <dbReference type="Proteomes" id="UP000179221"/>
    </source>
</evidence>
<reference evidence="2 3" key="1">
    <citation type="journal article" date="2016" name="Nat. Commun.">
        <title>Thousands of microbial genomes shed light on interconnected biogeochemical processes in an aquifer system.</title>
        <authorList>
            <person name="Anantharaman K."/>
            <person name="Brown C.T."/>
            <person name="Hug L.A."/>
            <person name="Sharon I."/>
            <person name="Castelle C.J."/>
            <person name="Probst A.J."/>
            <person name="Thomas B.C."/>
            <person name="Singh A."/>
            <person name="Wilkins M.J."/>
            <person name="Karaoz U."/>
            <person name="Brodie E.L."/>
            <person name="Williams K.H."/>
            <person name="Hubbard S.S."/>
            <person name="Banfield J.F."/>
        </authorList>
    </citation>
    <scope>NUCLEOTIDE SEQUENCE [LARGE SCALE GENOMIC DNA]</scope>
</reference>
<evidence type="ECO:0000313" key="2">
    <source>
        <dbReference type="EMBL" id="OGM27138.1"/>
    </source>
</evidence>
<dbReference type="EMBL" id="MGGL01000006">
    <property type="protein sequence ID" value="OGM27138.1"/>
    <property type="molecule type" value="Genomic_DNA"/>
</dbReference>
<protein>
    <submittedName>
        <fullName evidence="2">Uncharacterized protein</fullName>
    </submittedName>
</protein>
<sequence>MPAENKSRIVCLNNNGSTQSTEPIGGEAEGKPRRGGWSSLKLSYQILVDTATDIEFRHLVRARPEKILPQPKIEEERTGPFNGFFGTHTHHRDLSVLDENLLARQIRSNGPGTIEVTPDPRRVKLQEAAVKAQQGIESAIKRAEPVVKPVGRVLRSVGVSAKEKVGGRFSEARKKGEEDEVKRLIKDYHSGQPGKVKRADAELRRLGYIK</sequence>
<dbReference type="Proteomes" id="UP000179221">
    <property type="component" value="Unassembled WGS sequence"/>
</dbReference>
<dbReference type="AlphaFoldDB" id="A0A1F7YKM0"/>
<evidence type="ECO:0000256" key="1">
    <source>
        <dbReference type="SAM" id="MobiDB-lite"/>
    </source>
</evidence>
<feature type="compositionally biased region" description="Polar residues" evidence="1">
    <location>
        <begin position="12"/>
        <end position="22"/>
    </location>
</feature>
<gene>
    <name evidence="2" type="ORF">A2628_02430</name>
</gene>
<comment type="caution">
    <text evidence="2">The sequence shown here is derived from an EMBL/GenBank/DDBJ whole genome shotgun (WGS) entry which is preliminary data.</text>
</comment>
<feature type="region of interest" description="Disordered" evidence="1">
    <location>
        <begin position="1"/>
        <end position="35"/>
    </location>
</feature>